<protein>
    <submittedName>
        <fullName evidence="1">Uncharacterized protein</fullName>
    </submittedName>
</protein>
<dbReference type="OrthoDB" id="4350434at2"/>
<dbReference type="RefSeq" id="WP_078980058.1">
    <property type="nucleotide sequence ID" value="NZ_MWQN01000002.1"/>
</dbReference>
<sequence>MSISDEERRVFTERDLRSLSTADPDADPAAERLAWAHLVDELGRAMCDGYEHAPSASADSLVPPDPCPVRTAIVLRARARDIRERVLGHRAAVGRAFRVLESPCRGDAWHRRTEALIALSLAAGQARCLGNRLTLLPTLVPPRPGALAEALVTALADSGRALDAARQRLRESAEPGRTIPAAAALTAAASAARLATCLEAEIRAEPIDASDTDLSRVDHLDLPLLAGVIWSRTTIWPDTLAPLSRSHSNRVAPGIYQVRASHP</sequence>
<proteinExistence type="predicted"/>
<dbReference type="Proteomes" id="UP000190037">
    <property type="component" value="Unassembled WGS sequence"/>
</dbReference>
<dbReference type="AlphaFoldDB" id="A0A1T3NQ07"/>
<keyword evidence="2" id="KW-1185">Reference proteome</keyword>
<organism evidence="1 2">
    <name type="scientific">Embleya scabrispora</name>
    <dbReference type="NCBI Taxonomy" id="159449"/>
    <lineage>
        <taxon>Bacteria</taxon>
        <taxon>Bacillati</taxon>
        <taxon>Actinomycetota</taxon>
        <taxon>Actinomycetes</taxon>
        <taxon>Kitasatosporales</taxon>
        <taxon>Streptomycetaceae</taxon>
        <taxon>Embleya</taxon>
    </lineage>
</organism>
<evidence type="ECO:0000313" key="2">
    <source>
        <dbReference type="Proteomes" id="UP000190037"/>
    </source>
</evidence>
<reference evidence="1 2" key="1">
    <citation type="submission" date="2017-03" db="EMBL/GenBank/DDBJ databases">
        <title>Draft genome sequence of Streptomyces scabrisporus NF3, endophyte isolated from Amphipterygium adstringens.</title>
        <authorList>
            <person name="Vazquez M."/>
            <person name="Ceapa C.D."/>
            <person name="Rodriguez Luna D."/>
            <person name="Sanchez Esquivel S."/>
        </authorList>
    </citation>
    <scope>NUCLEOTIDE SEQUENCE [LARGE SCALE GENOMIC DNA]</scope>
    <source>
        <strain evidence="1 2">NF3</strain>
    </source>
</reference>
<evidence type="ECO:0000313" key="1">
    <source>
        <dbReference type="EMBL" id="OPC78854.1"/>
    </source>
</evidence>
<accession>A0A1T3NQ07</accession>
<name>A0A1T3NQ07_9ACTN</name>
<comment type="caution">
    <text evidence="1">The sequence shown here is derived from an EMBL/GenBank/DDBJ whole genome shotgun (WGS) entry which is preliminary data.</text>
</comment>
<dbReference type="EMBL" id="MWQN01000002">
    <property type="protein sequence ID" value="OPC78854.1"/>
    <property type="molecule type" value="Genomic_DNA"/>
</dbReference>
<gene>
    <name evidence="1" type="ORF">B4N89_32500</name>
</gene>